<name>A0A563EXU6_9PSEU</name>
<dbReference type="OrthoDB" id="4775411at2"/>
<evidence type="ECO:0000313" key="3">
    <source>
        <dbReference type="EMBL" id="TWP52516.1"/>
    </source>
</evidence>
<dbReference type="InterPro" id="IPR006076">
    <property type="entry name" value="FAD-dep_OxRdtase"/>
</dbReference>
<dbReference type="PANTHER" id="PTHR13847:SF289">
    <property type="entry name" value="GLYCINE OXIDASE"/>
    <property type="match status" value="1"/>
</dbReference>
<dbReference type="AlphaFoldDB" id="A0A563EXU6"/>
<evidence type="ECO:0000259" key="2">
    <source>
        <dbReference type="Pfam" id="PF01266"/>
    </source>
</evidence>
<protein>
    <submittedName>
        <fullName evidence="3">FAD-binding oxidoreductase</fullName>
    </submittedName>
</protein>
<dbReference type="InterPro" id="IPR036188">
    <property type="entry name" value="FAD/NAD-bd_sf"/>
</dbReference>
<feature type="domain" description="FAD dependent oxidoreductase" evidence="2">
    <location>
        <begin position="17"/>
        <end position="316"/>
    </location>
</feature>
<organism evidence="3 4">
    <name type="scientific">Lentzea tibetensis</name>
    <dbReference type="NCBI Taxonomy" id="2591470"/>
    <lineage>
        <taxon>Bacteria</taxon>
        <taxon>Bacillati</taxon>
        <taxon>Actinomycetota</taxon>
        <taxon>Actinomycetes</taxon>
        <taxon>Pseudonocardiales</taxon>
        <taxon>Pseudonocardiaceae</taxon>
        <taxon>Lentzea</taxon>
    </lineage>
</organism>
<keyword evidence="1" id="KW-0560">Oxidoreductase</keyword>
<comment type="caution">
    <text evidence="3">The sequence shown here is derived from an EMBL/GenBank/DDBJ whole genome shotgun (WGS) entry which is preliminary data.</text>
</comment>
<dbReference type="Pfam" id="PF01266">
    <property type="entry name" value="DAO"/>
    <property type="match status" value="1"/>
</dbReference>
<keyword evidence="4" id="KW-1185">Reference proteome</keyword>
<evidence type="ECO:0000313" key="4">
    <source>
        <dbReference type="Proteomes" id="UP000316639"/>
    </source>
</evidence>
<gene>
    <name evidence="3" type="ORF">FKR81_09330</name>
</gene>
<dbReference type="Gene3D" id="3.50.50.60">
    <property type="entry name" value="FAD/NAD(P)-binding domain"/>
    <property type="match status" value="1"/>
</dbReference>
<reference evidence="3 4" key="1">
    <citation type="submission" date="2019-07" db="EMBL/GenBank/DDBJ databases">
        <title>Lentzea xizangensis sp. nov., isolated from Qinghai-Tibetan Plateau Soils.</title>
        <authorList>
            <person name="Huang J."/>
        </authorList>
    </citation>
    <scope>NUCLEOTIDE SEQUENCE [LARGE SCALE GENOMIC DNA]</scope>
    <source>
        <strain evidence="3 4">FXJ1.1311</strain>
    </source>
</reference>
<evidence type="ECO:0000256" key="1">
    <source>
        <dbReference type="ARBA" id="ARBA00023002"/>
    </source>
</evidence>
<dbReference type="Proteomes" id="UP000316639">
    <property type="component" value="Unassembled WGS sequence"/>
</dbReference>
<dbReference type="PANTHER" id="PTHR13847">
    <property type="entry name" value="SARCOSINE DEHYDROGENASE-RELATED"/>
    <property type="match status" value="1"/>
</dbReference>
<accession>A0A563EXU6</accession>
<dbReference type="SUPFAM" id="SSF51905">
    <property type="entry name" value="FAD/NAD(P)-binding domain"/>
    <property type="match status" value="1"/>
</dbReference>
<dbReference type="EMBL" id="VOBR01000005">
    <property type="protein sequence ID" value="TWP52516.1"/>
    <property type="molecule type" value="Genomic_DNA"/>
</dbReference>
<proteinExistence type="predicted"/>
<dbReference type="GO" id="GO:0005737">
    <property type="term" value="C:cytoplasm"/>
    <property type="evidence" value="ECO:0007669"/>
    <property type="project" value="TreeGrafter"/>
</dbReference>
<dbReference type="GO" id="GO:0016491">
    <property type="term" value="F:oxidoreductase activity"/>
    <property type="evidence" value="ECO:0007669"/>
    <property type="project" value="UniProtKB-KW"/>
</dbReference>
<sequence>MDSAADRLLVRGVAVKRVAIIGAGVLGASTAHHLAGRAEVFLIDAGEVGDGTTGRSYSRLSAWGKQPDSYFRLNHEGMRAHAAFPGDWYHPCGTLLTGSAADRAQAVRLGYAVESVDDDRVFLPEEGWVDAPLYARSLAALSGASVMTGCSVTGLRPGWEVVFDRGSLHADVVVNTAGNGAARIAAMAGHSLTLVPSFGMLVELSAPAHPLRHIVHTDDVTLRPLSADRLLLRGPSADAALSSGLVAASELILLATKVVPWLESATIHDVRIGSRVIPRGGLPSVGAVPGVDGYLHAVAHSGVILAPVIGKHLAELALT</sequence>
<dbReference type="Gene3D" id="3.30.9.10">
    <property type="entry name" value="D-Amino Acid Oxidase, subunit A, domain 2"/>
    <property type="match status" value="1"/>
</dbReference>